<evidence type="ECO:0000313" key="6">
    <source>
        <dbReference type="Proteomes" id="UP000272051"/>
    </source>
</evidence>
<dbReference type="Gene3D" id="3.10.580.10">
    <property type="entry name" value="CBS-domain"/>
    <property type="match status" value="2"/>
</dbReference>
<accession>A0A497EU00</accession>
<dbReference type="InterPro" id="IPR046342">
    <property type="entry name" value="CBS_dom_sf"/>
</dbReference>
<organism evidence="4 7">
    <name type="scientific">Thermoproteota archaeon</name>
    <dbReference type="NCBI Taxonomy" id="2056631"/>
    <lineage>
        <taxon>Archaea</taxon>
        <taxon>Thermoproteota</taxon>
    </lineage>
</organism>
<keyword evidence="4" id="KW-0808">Transferase</keyword>
<gene>
    <name evidence="4" type="ORF">DRJ31_00820</name>
    <name evidence="5" type="ORF">DRJ33_04910</name>
</gene>
<reference evidence="6 7" key="1">
    <citation type="submission" date="2018-06" db="EMBL/GenBank/DDBJ databases">
        <title>Extensive metabolic versatility and redundancy in microbially diverse, dynamic hydrothermal sediments.</title>
        <authorList>
            <person name="Dombrowski N."/>
            <person name="Teske A."/>
            <person name="Baker B.J."/>
        </authorList>
    </citation>
    <scope>NUCLEOTIDE SEQUENCE [LARGE SCALE GENOMIC DNA]</scope>
    <source>
        <strain evidence="5">B34_G17</strain>
        <strain evidence="4">B66_G16</strain>
    </source>
</reference>
<sequence>MRSPKPRVVRGFLRSDAKPNFSNEVYEKPRELDLIAKKPVITITKLSPIIKAVDTMVSKGIRRLPVVDAANRLIGLVTSTELVNFFGGGDYFNIIKVRHGGNFYSAINEPIEQIAAKNVVYANIRESFLDVLEKMLKTGYGAIPILTDEGKVYGIVTERDVVNLLAGKPSDKRVEDVMTTELITIGKDETVGDAARKMIANHIRRLPVVEDNRVIGIVVTMDLLRFFGGEAFRKLILGNVEEVLTTPVREIMSQNLFTISPSESLGSAADAMRKYGVGALLVVDQEGLQGIITERDLLLALSLR</sequence>
<dbReference type="PANTHER" id="PTHR43080">
    <property type="entry name" value="CBS DOMAIN-CONTAINING PROTEIN CBSX3, MITOCHONDRIAL"/>
    <property type="match status" value="1"/>
</dbReference>
<comment type="caution">
    <text evidence="4">The sequence shown here is derived from an EMBL/GenBank/DDBJ whole genome shotgun (WGS) entry which is preliminary data.</text>
</comment>
<evidence type="ECO:0000256" key="2">
    <source>
        <dbReference type="PROSITE-ProRule" id="PRU00703"/>
    </source>
</evidence>
<proteinExistence type="predicted"/>
<keyword evidence="4" id="KW-0418">Kinase</keyword>
<name>A0A497EU00_9CREN</name>
<dbReference type="EMBL" id="QMQV01000003">
    <property type="protein sequence ID" value="RLE50599.1"/>
    <property type="molecule type" value="Genomic_DNA"/>
</dbReference>
<protein>
    <submittedName>
        <fullName evidence="4">Histidine kinase</fullName>
    </submittedName>
</protein>
<dbReference type="PANTHER" id="PTHR43080:SF2">
    <property type="entry name" value="CBS DOMAIN-CONTAINING PROTEIN"/>
    <property type="match status" value="1"/>
</dbReference>
<dbReference type="SUPFAM" id="SSF54631">
    <property type="entry name" value="CBS-domain pair"/>
    <property type="match status" value="2"/>
</dbReference>
<evidence type="ECO:0000313" key="7">
    <source>
        <dbReference type="Proteomes" id="UP000278475"/>
    </source>
</evidence>
<dbReference type="Proteomes" id="UP000272051">
    <property type="component" value="Unassembled WGS sequence"/>
</dbReference>
<evidence type="ECO:0000256" key="1">
    <source>
        <dbReference type="ARBA" id="ARBA00023122"/>
    </source>
</evidence>
<dbReference type="GO" id="GO:0016301">
    <property type="term" value="F:kinase activity"/>
    <property type="evidence" value="ECO:0007669"/>
    <property type="project" value="UniProtKB-KW"/>
</dbReference>
<feature type="domain" description="CBS" evidence="3">
    <location>
        <begin position="252"/>
        <end position="304"/>
    </location>
</feature>
<dbReference type="InterPro" id="IPR051257">
    <property type="entry name" value="Diverse_CBS-Domain"/>
</dbReference>
<dbReference type="EMBL" id="QMQX01000078">
    <property type="protein sequence ID" value="RLE51911.1"/>
    <property type="molecule type" value="Genomic_DNA"/>
</dbReference>
<dbReference type="AlphaFoldDB" id="A0A497EU00"/>
<dbReference type="Pfam" id="PF00571">
    <property type="entry name" value="CBS"/>
    <property type="match status" value="4"/>
</dbReference>
<evidence type="ECO:0000313" key="4">
    <source>
        <dbReference type="EMBL" id="RLE50599.1"/>
    </source>
</evidence>
<feature type="domain" description="CBS" evidence="3">
    <location>
        <begin position="115"/>
        <end position="172"/>
    </location>
</feature>
<feature type="domain" description="CBS" evidence="3">
    <location>
        <begin position="36"/>
        <end position="92"/>
    </location>
</feature>
<evidence type="ECO:0000259" key="3">
    <source>
        <dbReference type="PROSITE" id="PS51371"/>
    </source>
</evidence>
<dbReference type="Proteomes" id="UP000278475">
    <property type="component" value="Unassembled WGS sequence"/>
</dbReference>
<evidence type="ECO:0000313" key="5">
    <source>
        <dbReference type="EMBL" id="RLE51911.1"/>
    </source>
</evidence>
<feature type="domain" description="CBS" evidence="3">
    <location>
        <begin position="178"/>
        <end position="235"/>
    </location>
</feature>
<dbReference type="InterPro" id="IPR000644">
    <property type="entry name" value="CBS_dom"/>
</dbReference>
<dbReference type="SMART" id="SM00116">
    <property type="entry name" value="CBS"/>
    <property type="match status" value="4"/>
</dbReference>
<keyword evidence="1 2" id="KW-0129">CBS domain</keyword>
<dbReference type="PROSITE" id="PS51371">
    <property type="entry name" value="CBS"/>
    <property type="match status" value="4"/>
</dbReference>